<keyword evidence="4" id="KW-1185">Reference proteome</keyword>
<comment type="caution">
    <text evidence="3">The sequence shown here is derived from an EMBL/GenBank/DDBJ whole genome shotgun (WGS) entry which is preliminary data.</text>
</comment>
<dbReference type="KEGG" id="abe:ARB_04445"/>
<dbReference type="HOGENOM" id="CLU_1541224_0_0_1"/>
<feature type="region of interest" description="Disordered" evidence="1">
    <location>
        <begin position="29"/>
        <end position="64"/>
    </location>
</feature>
<evidence type="ECO:0000313" key="4">
    <source>
        <dbReference type="Proteomes" id="UP000008866"/>
    </source>
</evidence>
<organism evidence="3 4">
    <name type="scientific">Arthroderma benhamiae (strain ATCC MYA-4681 / CBS 112371)</name>
    <name type="common">Trichophyton mentagrophytes</name>
    <dbReference type="NCBI Taxonomy" id="663331"/>
    <lineage>
        <taxon>Eukaryota</taxon>
        <taxon>Fungi</taxon>
        <taxon>Dikarya</taxon>
        <taxon>Ascomycota</taxon>
        <taxon>Pezizomycotina</taxon>
        <taxon>Eurotiomycetes</taxon>
        <taxon>Eurotiomycetidae</taxon>
        <taxon>Onygenales</taxon>
        <taxon>Arthrodermataceae</taxon>
        <taxon>Trichophyton</taxon>
    </lineage>
</organism>
<keyword evidence="2" id="KW-0732">Signal</keyword>
<dbReference type="Proteomes" id="UP000008866">
    <property type="component" value="Unassembled WGS sequence"/>
</dbReference>
<evidence type="ECO:0000256" key="2">
    <source>
        <dbReference type="SAM" id="SignalP"/>
    </source>
</evidence>
<name>D4AJJ5_ARTBC</name>
<feature type="chain" id="PRO_5003054183" evidence="2">
    <location>
        <begin position="22"/>
        <end position="204"/>
    </location>
</feature>
<sequence>MAVAAALTISISSTMVPLALGTAMVIPTATSPSTSSRQDNHKKKPPSPENGKKEKSSRTYLSSPAPLMLLPTTQKILLHFALRRGNQKSRDKAKPAPPFLRFAARKENEEVEAVFMFPHREKVALVSGGQKAWHVLYLNKLARAYSNPKKEKERKSRDDLLVTAFEDSRRFDNLEDNATLLGGNFPPFLFVLHGVGYFGCIDGP</sequence>
<protein>
    <submittedName>
        <fullName evidence="3">Uncharacterized protein</fullName>
    </submittedName>
</protein>
<dbReference type="RefSeq" id="XP_003017563.1">
    <property type="nucleotide sequence ID" value="XM_003017517.1"/>
</dbReference>
<proteinExistence type="predicted"/>
<dbReference type="AlphaFoldDB" id="D4AJJ5"/>
<feature type="signal peptide" evidence="2">
    <location>
        <begin position="1"/>
        <end position="21"/>
    </location>
</feature>
<reference evidence="4" key="1">
    <citation type="journal article" date="2011" name="Genome Biol.">
        <title>Comparative and functional genomics provide insights into the pathogenicity of dermatophytic fungi.</title>
        <authorList>
            <person name="Burmester A."/>
            <person name="Shelest E."/>
            <person name="Gloeckner G."/>
            <person name="Heddergott C."/>
            <person name="Schindler S."/>
            <person name="Staib P."/>
            <person name="Heidel A."/>
            <person name="Felder M."/>
            <person name="Petzold A."/>
            <person name="Szafranski K."/>
            <person name="Feuermann M."/>
            <person name="Pedruzzi I."/>
            <person name="Priebe S."/>
            <person name="Groth M."/>
            <person name="Winkler R."/>
            <person name="Li W."/>
            <person name="Kniemeyer O."/>
            <person name="Schroeckh V."/>
            <person name="Hertweck C."/>
            <person name="Hube B."/>
            <person name="White T.C."/>
            <person name="Platzer M."/>
            <person name="Guthke R."/>
            <person name="Heitman J."/>
            <person name="Woestemeyer J."/>
            <person name="Zipfel P.F."/>
            <person name="Monod M."/>
            <person name="Brakhage A.A."/>
        </authorList>
    </citation>
    <scope>NUCLEOTIDE SEQUENCE [LARGE SCALE GENOMIC DNA]</scope>
    <source>
        <strain evidence="4">ATCC MYA-4681 / CBS 112371</strain>
    </source>
</reference>
<dbReference type="GeneID" id="9522408"/>
<accession>D4AJJ5</accession>
<gene>
    <name evidence="3" type="ORF">ARB_04445</name>
</gene>
<evidence type="ECO:0000256" key="1">
    <source>
        <dbReference type="SAM" id="MobiDB-lite"/>
    </source>
</evidence>
<evidence type="ECO:0000313" key="3">
    <source>
        <dbReference type="EMBL" id="EFE36918.1"/>
    </source>
</evidence>
<dbReference type="EMBL" id="ABSU01000001">
    <property type="protein sequence ID" value="EFE36918.1"/>
    <property type="molecule type" value="Genomic_DNA"/>
</dbReference>